<dbReference type="Pfam" id="PF04986">
    <property type="entry name" value="Y2_Tnp"/>
    <property type="match status" value="1"/>
</dbReference>
<keyword evidence="3" id="KW-1185">Reference proteome</keyword>
<proteinExistence type="predicted"/>
<dbReference type="Proteomes" id="UP000052167">
    <property type="component" value="Unassembled WGS sequence"/>
</dbReference>
<dbReference type="GO" id="GO:0006313">
    <property type="term" value="P:DNA transposition"/>
    <property type="evidence" value="ECO:0007669"/>
    <property type="project" value="InterPro"/>
</dbReference>
<dbReference type="GO" id="GO:0003677">
    <property type="term" value="F:DNA binding"/>
    <property type="evidence" value="ECO:0007669"/>
    <property type="project" value="InterPro"/>
</dbReference>
<dbReference type="EMBL" id="JOKJ01000033">
    <property type="protein sequence ID" value="KEQ03484.1"/>
    <property type="molecule type" value="Genomic_DNA"/>
</dbReference>
<evidence type="ECO:0000313" key="3">
    <source>
        <dbReference type="Proteomes" id="UP000052167"/>
    </source>
</evidence>
<dbReference type="GO" id="GO:0004803">
    <property type="term" value="F:transposase activity"/>
    <property type="evidence" value="ECO:0007669"/>
    <property type="project" value="InterPro"/>
</dbReference>
<dbReference type="AlphaFoldDB" id="A0A922NWJ5"/>
<organism evidence="2 3">
    <name type="scientific">Pseudorhizobium pelagicum</name>
    <dbReference type="NCBI Taxonomy" id="1509405"/>
    <lineage>
        <taxon>Bacteria</taxon>
        <taxon>Pseudomonadati</taxon>
        <taxon>Pseudomonadota</taxon>
        <taxon>Alphaproteobacteria</taxon>
        <taxon>Hyphomicrobiales</taxon>
        <taxon>Rhizobiaceae</taxon>
        <taxon>Rhizobium/Agrobacterium group</taxon>
        <taxon>Pseudorhizobium</taxon>
    </lineage>
</organism>
<evidence type="ECO:0000259" key="1">
    <source>
        <dbReference type="Pfam" id="PF04986"/>
    </source>
</evidence>
<name>A0A922NWJ5_9HYPH</name>
<protein>
    <recommendedName>
        <fullName evidence="1">Transposase IS801/IS1294 domain-containing protein</fullName>
    </recommendedName>
</protein>
<feature type="domain" description="Transposase IS801/IS1294" evidence="1">
    <location>
        <begin position="3"/>
        <end position="58"/>
    </location>
</feature>
<accession>A0A922NWJ5</accession>
<evidence type="ECO:0000313" key="2">
    <source>
        <dbReference type="EMBL" id="KEQ03484.1"/>
    </source>
</evidence>
<gene>
    <name evidence="2" type="ORF">GV68_16960</name>
</gene>
<sequence>MPGQAVLAYSSRYTHRGAISNSCLIAFDETGTTFHYKDYRRDGCDRQQVMTLAIHEFIVSSTERDAAF</sequence>
<dbReference type="InterPro" id="IPR007069">
    <property type="entry name" value="Transposase_32"/>
</dbReference>
<reference evidence="2 3" key="1">
    <citation type="submission" date="2014-06" db="EMBL/GenBank/DDBJ databases">
        <title>Rhizobium pelagicum/R2-400B4.</title>
        <authorList>
            <person name="Kimes N.E."/>
            <person name="Lopez-Perez M."/>
        </authorList>
    </citation>
    <scope>NUCLEOTIDE SEQUENCE [LARGE SCALE GENOMIC DNA]</scope>
    <source>
        <strain evidence="2 3">R2-400B4</strain>
    </source>
</reference>
<comment type="caution">
    <text evidence="2">The sequence shown here is derived from an EMBL/GenBank/DDBJ whole genome shotgun (WGS) entry which is preliminary data.</text>
</comment>